<dbReference type="PROSITE" id="PS50259">
    <property type="entry name" value="G_PROTEIN_RECEP_F3_4"/>
    <property type="match status" value="1"/>
</dbReference>
<dbReference type="Pfam" id="PF00003">
    <property type="entry name" value="7tm_3"/>
    <property type="match status" value="1"/>
</dbReference>
<evidence type="ECO:0000256" key="5">
    <source>
        <dbReference type="ARBA" id="ARBA00023170"/>
    </source>
</evidence>
<dbReference type="InterPro" id="IPR050726">
    <property type="entry name" value="mGluR"/>
</dbReference>
<dbReference type="Pfam" id="PF01094">
    <property type="entry name" value="ANF_receptor"/>
    <property type="match status" value="1"/>
</dbReference>
<evidence type="ECO:0000256" key="8">
    <source>
        <dbReference type="SAM" id="Phobius"/>
    </source>
</evidence>
<evidence type="ECO:0000313" key="12">
    <source>
        <dbReference type="Proteomes" id="UP000054783"/>
    </source>
</evidence>
<feature type="non-terminal residue" evidence="11">
    <location>
        <position position="1"/>
    </location>
</feature>
<feature type="compositionally biased region" description="Low complexity" evidence="7">
    <location>
        <begin position="1371"/>
        <end position="1385"/>
    </location>
</feature>
<feature type="region of interest" description="Disordered" evidence="7">
    <location>
        <begin position="1371"/>
        <end position="1398"/>
    </location>
</feature>
<evidence type="ECO:0000313" key="11">
    <source>
        <dbReference type="EMBL" id="KRY10495.1"/>
    </source>
</evidence>
<dbReference type="InterPro" id="IPR017978">
    <property type="entry name" value="GPCR_3_C"/>
</dbReference>
<dbReference type="PRINTS" id="PR00248">
    <property type="entry name" value="GPCRMGR"/>
</dbReference>
<evidence type="ECO:0000256" key="4">
    <source>
        <dbReference type="ARBA" id="ARBA00023136"/>
    </source>
</evidence>
<feature type="signal peptide" evidence="9">
    <location>
        <begin position="1"/>
        <end position="33"/>
    </location>
</feature>
<feature type="transmembrane region" description="Helical" evidence="8">
    <location>
        <begin position="1175"/>
        <end position="1196"/>
    </location>
</feature>
<evidence type="ECO:0000256" key="1">
    <source>
        <dbReference type="ARBA" id="ARBA00004141"/>
    </source>
</evidence>
<keyword evidence="6" id="KW-0325">Glycoprotein</keyword>
<dbReference type="InterPro" id="IPR001828">
    <property type="entry name" value="ANF_lig-bd_rcpt"/>
</dbReference>
<feature type="region of interest" description="Disordered" evidence="7">
    <location>
        <begin position="753"/>
        <end position="776"/>
    </location>
</feature>
<dbReference type="InterPro" id="IPR028082">
    <property type="entry name" value="Peripla_BP_I"/>
</dbReference>
<keyword evidence="12" id="KW-1185">Reference proteome</keyword>
<name>A0A0V0ZD74_9BILA</name>
<dbReference type="GO" id="GO:0016020">
    <property type="term" value="C:membrane"/>
    <property type="evidence" value="ECO:0007669"/>
    <property type="project" value="UniProtKB-SubCell"/>
</dbReference>
<reference evidence="11 12" key="1">
    <citation type="submission" date="2015-01" db="EMBL/GenBank/DDBJ databases">
        <title>Evolution of Trichinella species and genotypes.</title>
        <authorList>
            <person name="Korhonen P.K."/>
            <person name="Edoardo P."/>
            <person name="Giuseppe L.R."/>
            <person name="Gasser R.B."/>
        </authorList>
    </citation>
    <scope>NUCLEOTIDE SEQUENCE [LARGE SCALE GENOMIC DNA]</scope>
    <source>
        <strain evidence="11">ISS2496</strain>
    </source>
</reference>
<dbReference type="InterPro" id="IPR000337">
    <property type="entry name" value="GPCR_3"/>
</dbReference>
<evidence type="ECO:0000256" key="2">
    <source>
        <dbReference type="ARBA" id="ARBA00022692"/>
    </source>
</evidence>
<feature type="chain" id="PRO_5006873613" evidence="9">
    <location>
        <begin position="34"/>
        <end position="1425"/>
    </location>
</feature>
<evidence type="ECO:0000256" key="7">
    <source>
        <dbReference type="SAM" id="MobiDB-lite"/>
    </source>
</evidence>
<evidence type="ECO:0000256" key="3">
    <source>
        <dbReference type="ARBA" id="ARBA00022989"/>
    </source>
</evidence>
<dbReference type="PANTHER" id="PTHR24060">
    <property type="entry name" value="METABOTROPIC GLUTAMATE RECEPTOR"/>
    <property type="match status" value="1"/>
</dbReference>
<protein>
    <submittedName>
        <fullName evidence="11">Metabotropic glutamate receptor 7</fullName>
    </submittedName>
</protein>
<evidence type="ECO:0000259" key="10">
    <source>
        <dbReference type="PROSITE" id="PS50259"/>
    </source>
</evidence>
<accession>A0A0V0ZD74</accession>
<dbReference type="Proteomes" id="UP000054783">
    <property type="component" value="Unassembled WGS sequence"/>
</dbReference>
<feature type="transmembrane region" description="Helical" evidence="8">
    <location>
        <begin position="1069"/>
        <end position="1093"/>
    </location>
</feature>
<dbReference type="SUPFAM" id="SSF53822">
    <property type="entry name" value="Periplasmic binding protein-like I"/>
    <property type="match status" value="2"/>
</dbReference>
<sequence>LFCKNLHTTMRFQRLLLLLLLVVVVMVVEKAVSNEHLCSASRLLSFEPTNAKHRIIVPFPLYENDCQTVKPHAVQSLFAVKWALEKWHSKPSNVKIALTVVGLCSDDREIIAETYKLLDKYGYYKREECLSPRDRQMLYMMIPEINFVNSSSLKNFFQTLSLPLITFSTATSQMKFIPQLRHVYSSAATFDDFATVVCGLLEKMANNWVSVVYSKRHLLVDVADNFVAKLSSVGVVVEQKFDFVTTDDDNNNAQSVHFKSRSKIIIALLTAREMEIFISSNANHLRGLFIVSVPIGDVDFSLEQQRIQFYSNSSQFSILFLQFQQARQLLEFENYFTKLFKQNNHAYGLLASYAHSQYNCTLVDVPPAGWKSCASFPEHHLKMSMASNTLAESAILATYAVANLAMQISNCATKANYTAGVDPNCYSTALWNKLQYTFDSEDPVDFRNLVISFDDQQSLESITIQGRYLTVDAQFRIVDKLVLEYKKRNAKNLNLYSNLYLPDGRLVDSVCPSNSFACRACSSVETVDSVAKLSLVRPGHLYLVGLFDLRTWNPNRRNCVAASSNENLALAATFAYTLETVKQKYAKLNLLPNVELGGLLIDTCHCSGNAAESLLNLRGKCFSLSSAPATPNITVSYENIFAFVTGQTLSTYVTVQSLFHNSDTFFQPLISASCQGSSCSTREISLRPSLLLQARALVALLNNYNWNLVTVLVSNGDPTAAELFHLFETQALAGAICIGQLIRIDQTTTATGMEKDEIKEEEDVNEAVNRNNCKQSGPTTTTHPVVVVFSDADQFARFLKRTTTASQLPDNSVFLLTGQSHNFIRMFHLDDTWMNSSSSSTGAAMQFLSLQPAAPDNRNLAVFLSRANPFHLPQEWLISFWEEMLQCKFTDRATTTTASQLCTQMDESQFLLPTSAELISERYLMAALEGWIILTDDIYKKVCPDLRGLCDEFYQRYPRTMTAWLHLLKSFDKFTIFQVDPFSQSVAEVGQWSEEDGLVMSNPNWNAPLELPQSSCSLPSCRCYELRKAFSCSPQVIFKTQPNYDTLTTGRSDTAVTPLISGRWTSSNWNYLFLALNSILISITIGVFVLILYKMARHVVKGNQSLGICLLCGILSLYSTVYMFAFDPTDTLCRMRQFCHSLAYCVCFGVLIAKATQLRNGETVGTNGYISHWNYWLLLFFIVSVQIALNFQWTIFRSPQLNVLHFDTDGDHGHDTNFVAAACGWSDQEFLASHGYVFLLLIIVLFISFINRNVKRNYKETRWLLYTCLSLVPVWIGWTVGYAFVAHPYKDAVICVELIISATIMMLLMFGPKIYLLLCYEPILIQYPSTTESNTDHMKDNIYNLDIYFDNGEETVRSSGNASVFSAHGSCGSSNSNSNSSSSSGVNDPMNNTNIGDSAGSTKYQAVIWKKSRSKKIMALNNGHS</sequence>
<proteinExistence type="predicted"/>
<feature type="transmembrane region" description="Helical" evidence="8">
    <location>
        <begin position="1291"/>
        <end position="1310"/>
    </location>
</feature>
<dbReference type="CDD" id="cd13953">
    <property type="entry name" value="7tm_classC_mGluR-like"/>
    <property type="match status" value="1"/>
</dbReference>
<keyword evidence="9" id="KW-0732">Signal</keyword>
<organism evidence="11 12">
    <name type="scientific">Trichinella patagoniensis</name>
    <dbReference type="NCBI Taxonomy" id="990121"/>
    <lineage>
        <taxon>Eukaryota</taxon>
        <taxon>Metazoa</taxon>
        <taxon>Ecdysozoa</taxon>
        <taxon>Nematoda</taxon>
        <taxon>Enoplea</taxon>
        <taxon>Dorylaimia</taxon>
        <taxon>Trichinellida</taxon>
        <taxon>Trichinellidae</taxon>
        <taxon>Trichinella</taxon>
    </lineage>
</organism>
<feature type="transmembrane region" description="Helical" evidence="8">
    <location>
        <begin position="1263"/>
        <end position="1285"/>
    </location>
</feature>
<evidence type="ECO:0000256" key="9">
    <source>
        <dbReference type="SAM" id="SignalP"/>
    </source>
</evidence>
<keyword evidence="3 8" id="KW-1133">Transmembrane helix</keyword>
<feature type="transmembrane region" description="Helical" evidence="8">
    <location>
        <begin position="1105"/>
        <end position="1126"/>
    </location>
</feature>
<keyword evidence="2 8" id="KW-0812">Transmembrane</keyword>
<comment type="caution">
    <text evidence="11">The sequence shown here is derived from an EMBL/GenBank/DDBJ whole genome shotgun (WGS) entry which is preliminary data.</text>
</comment>
<dbReference type="STRING" id="990121.A0A0V0ZD74"/>
<feature type="compositionally biased region" description="Polar residues" evidence="7">
    <location>
        <begin position="1389"/>
        <end position="1398"/>
    </location>
</feature>
<feature type="transmembrane region" description="Helical" evidence="8">
    <location>
        <begin position="1138"/>
        <end position="1155"/>
    </location>
</feature>
<dbReference type="GO" id="GO:0004930">
    <property type="term" value="F:G protein-coupled receptor activity"/>
    <property type="evidence" value="ECO:0007669"/>
    <property type="project" value="InterPro"/>
</dbReference>
<gene>
    <name evidence="11" type="primary">GRM7</name>
    <name evidence="11" type="ORF">T12_15210</name>
</gene>
<feature type="transmembrane region" description="Helical" evidence="8">
    <location>
        <begin position="1234"/>
        <end position="1251"/>
    </location>
</feature>
<dbReference type="EMBL" id="JYDQ01000228">
    <property type="protein sequence ID" value="KRY10495.1"/>
    <property type="molecule type" value="Genomic_DNA"/>
</dbReference>
<dbReference type="OrthoDB" id="9880600at2759"/>
<dbReference type="Gene3D" id="3.40.50.2300">
    <property type="match status" value="4"/>
</dbReference>
<feature type="domain" description="G-protein coupled receptors family 3 profile" evidence="10">
    <location>
        <begin position="1087"/>
        <end position="1318"/>
    </location>
</feature>
<evidence type="ECO:0000256" key="6">
    <source>
        <dbReference type="ARBA" id="ARBA00023180"/>
    </source>
</evidence>
<comment type="subcellular location">
    <subcellularLocation>
        <location evidence="1">Membrane</location>
        <topology evidence="1">Multi-pass membrane protein</topology>
    </subcellularLocation>
</comment>
<keyword evidence="5 11" id="KW-0675">Receptor</keyword>
<keyword evidence="4 8" id="KW-0472">Membrane</keyword>